<feature type="compositionally biased region" description="Polar residues" evidence="1">
    <location>
        <begin position="322"/>
        <end position="331"/>
    </location>
</feature>
<proteinExistence type="predicted"/>
<evidence type="ECO:0000256" key="1">
    <source>
        <dbReference type="SAM" id="MobiDB-lite"/>
    </source>
</evidence>
<dbReference type="Proteomes" id="UP000291343">
    <property type="component" value="Unassembled WGS sequence"/>
</dbReference>
<dbReference type="SMART" id="SM00595">
    <property type="entry name" value="MADF"/>
    <property type="match status" value="1"/>
</dbReference>
<evidence type="ECO:0000313" key="3">
    <source>
        <dbReference type="EMBL" id="RZF41332.1"/>
    </source>
</evidence>
<feature type="region of interest" description="Disordered" evidence="1">
    <location>
        <begin position="152"/>
        <end position="176"/>
    </location>
</feature>
<dbReference type="STRING" id="195883.A0A482X6M5"/>
<dbReference type="PROSITE" id="PS51029">
    <property type="entry name" value="MADF"/>
    <property type="match status" value="1"/>
</dbReference>
<protein>
    <recommendedName>
        <fullName evidence="2">MADF domain-containing protein</fullName>
    </recommendedName>
</protein>
<accession>A0A482X6M5</accession>
<organism evidence="3 4">
    <name type="scientific">Laodelphax striatellus</name>
    <name type="common">Small brown planthopper</name>
    <name type="synonym">Delphax striatella</name>
    <dbReference type="NCBI Taxonomy" id="195883"/>
    <lineage>
        <taxon>Eukaryota</taxon>
        <taxon>Metazoa</taxon>
        <taxon>Ecdysozoa</taxon>
        <taxon>Arthropoda</taxon>
        <taxon>Hexapoda</taxon>
        <taxon>Insecta</taxon>
        <taxon>Pterygota</taxon>
        <taxon>Neoptera</taxon>
        <taxon>Paraneoptera</taxon>
        <taxon>Hemiptera</taxon>
        <taxon>Auchenorrhyncha</taxon>
        <taxon>Fulgoroidea</taxon>
        <taxon>Delphacidae</taxon>
        <taxon>Criomorphinae</taxon>
        <taxon>Laodelphax</taxon>
    </lineage>
</organism>
<reference evidence="3 4" key="1">
    <citation type="journal article" date="2017" name="Gigascience">
        <title>Genome sequence of the small brown planthopper, Laodelphax striatellus.</title>
        <authorList>
            <person name="Zhu J."/>
            <person name="Jiang F."/>
            <person name="Wang X."/>
            <person name="Yang P."/>
            <person name="Bao Y."/>
            <person name="Zhao W."/>
            <person name="Wang W."/>
            <person name="Lu H."/>
            <person name="Wang Q."/>
            <person name="Cui N."/>
            <person name="Li J."/>
            <person name="Chen X."/>
            <person name="Luo L."/>
            <person name="Yu J."/>
            <person name="Kang L."/>
            <person name="Cui F."/>
        </authorList>
    </citation>
    <scope>NUCLEOTIDE SEQUENCE [LARGE SCALE GENOMIC DNA]</scope>
    <source>
        <strain evidence="3">Lst14</strain>
    </source>
</reference>
<dbReference type="PANTHER" id="PTHR12243">
    <property type="entry name" value="MADF DOMAIN TRANSCRIPTION FACTOR"/>
    <property type="match status" value="1"/>
</dbReference>
<dbReference type="OrthoDB" id="6596953at2759"/>
<evidence type="ECO:0000259" key="2">
    <source>
        <dbReference type="PROSITE" id="PS51029"/>
    </source>
</evidence>
<gene>
    <name evidence="3" type="ORF">LSTR_LSTR000046</name>
</gene>
<dbReference type="PANTHER" id="PTHR12243:SF67">
    <property type="entry name" value="COREPRESSOR OF PANGOLIN, ISOFORM A-RELATED"/>
    <property type="match status" value="1"/>
</dbReference>
<dbReference type="InterPro" id="IPR039353">
    <property type="entry name" value="TF_Adf1"/>
</dbReference>
<sequence length="353" mass="40827">MYEMNSKMFTIEQDEKLIEIVRNHPMLYDTDRKDYRDMELKMKVWKTISETFGFSPEVCHVRWRTIRDTHRRNVNRTKSKGKTSFKSKYTKQIIEFLDSTFKDKPLVFADDPDSVVKVELEEVDCSESLDSSNQGEKDERFESFVDDYIELEASSNSPPLSSEAPPAKKKKKKKIQYPKLTNTVSLENVKSAWDAREKDPLEIVKRGSDKVKNSHDEVKSIWEGRGKIRDITENGKSGCDDPDKTRSELSEEKVGRVEVIPIRDHPVDNFFSNMADIVKTFPPHLIAEARMKVCQIVSELELRALQRDDLVLAPPPSSNLILLNQANSRPPIQSRPERPRDPLSFESPHYLQL</sequence>
<comment type="caution">
    <text evidence="3">The sequence shown here is derived from an EMBL/GenBank/DDBJ whole genome shotgun (WGS) entry which is preliminary data.</text>
</comment>
<feature type="compositionally biased region" description="Basic residues" evidence="1">
    <location>
        <begin position="167"/>
        <end position="176"/>
    </location>
</feature>
<dbReference type="AlphaFoldDB" id="A0A482X6M5"/>
<dbReference type="InterPro" id="IPR006578">
    <property type="entry name" value="MADF-dom"/>
</dbReference>
<feature type="domain" description="MADF" evidence="2">
    <location>
        <begin position="16"/>
        <end position="102"/>
    </location>
</feature>
<feature type="compositionally biased region" description="Low complexity" evidence="1">
    <location>
        <begin position="152"/>
        <end position="165"/>
    </location>
</feature>
<feature type="region of interest" description="Disordered" evidence="1">
    <location>
        <begin position="322"/>
        <end position="353"/>
    </location>
</feature>
<name>A0A482X6M5_LAOST</name>
<dbReference type="Pfam" id="PF10545">
    <property type="entry name" value="MADF_DNA_bdg"/>
    <property type="match status" value="1"/>
</dbReference>
<dbReference type="InParanoid" id="A0A482X6M5"/>
<evidence type="ECO:0000313" key="4">
    <source>
        <dbReference type="Proteomes" id="UP000291343"/>
    </source>
</evidence>
<dbReference type="EMBL" id="QKKF02016774">
    <property type="protein sequence ID" value="RZF41332.1"/>
    <property type="molecule type" value="Genomic_DNA"/>
</dbReference>
<keyword evidence="4" id="KW-1185">Reference proteome</keyword>